<dbReference type="AlphaFoldDB" id="A0AAD9NTV8"/>
<dbReference type="Pfam" id="PF05347">
    <property type="entry name" value="Complex1_LYR"/>
    <property type="match status" value="1"/>
</dbReference>
<dbReference type="PANTHER" id="PTHR14273">
    <property type="entry name" value="LYR MOTIF-CONTAINING PROTEIN 1"/>
    <property type="match status" value="1"/>
</dbReference>
<name>A0AAD9NTV8_RIDPI</name>
<organism evidence="3 4">
    <name type="scientific">Ridgeia piscesae</name>
    <name type="common">Tubeworm</name>
    <dbReference type="NCBI Taxonomy" id="27915"/>
    <lineage>
        <taxon>Eukaryota</taxon>
        <taxon>Metazoa</taxon>
        <taxon>Spiralia</taxon>
        <taxon>Lophotrochozoa</taxon>
        <taxon>Annelida</taxon>
        <taxon>Polychaeta</taxon>
        <taxon>Sedentaria</taxon>
        <taxon>Canalipalpata</taxon>
        <taxon>Sabellida</taxon>
        <taxon>Siboglinidae</taxon>
        <taxon>Ridgeia</taxon>
    </lineage>
</organism>
<dbReference type="InterPro" id="IPR045294">
    <property type="entry name" value="Complex1_LYR_LYRM1"/>
</dbReference>
<dbReference type="Proteomes" id="UP001209878">
    <property type="component" value="Unassembled WGS sequence"/>
</dbReference>
<gene>
    <name evidence="3" type="ORF">NP493_440g03035</name>
</gene>
<proteinExistence type="inferred from homology"/>
<evidence type="ECO:0000313" key="3">
    <source>
        <dbReference type="EMBL" id="KAK2180506.1"/>
    </source>
</evidence>
<reference evidence="3" key="1">
    <citation type="journal article" date="2023" name="Mol. Biol. Evol.">
        <title>Third-Generation Sequencing Reveals the Adaptive Role of the Epigenome in Three Deep-Sea Polychaetes.</title>
        <authorList>
            <person name="Perez M."/>
            <person name="Aroh O."/>
            <person name="Sun Y."/>
            <person name="Lan Y."/>
            <person name="Juniper S.K."/>
            <person name="Young C.R."/>
            <person name="Angers B."/>
            <person name="Qian P.Y."/>
        </authorList>
    </citation>
    <scope>NUCLEOTIDE SEQUENCE</scope>
    <source>
        <strain evidence="3">R07B-5</strain>
    </source>
</reference>
<keyword evidence="4" id="KW-1185">Reference proteome</keyword>
<dbReference type="PANTHER" id="PTHR14273:SF0">
    <property type="entry name" value="LYR MOTIF-CONTAINING PROTEIN 1"/>
    <property type="match status" value="1"/>
</dbReference>
<dbReference type="CDD" id="cd20261">
    <property type="entry name" value="Complex1_LYR_LYRM1"/>
    <property type="match status" value="1"/>
</dbReference>
<feature type="domain" description="Complex 1 LYR protein" evidence="2">
    <location>
        <begin position="5"/>
        <end position="67"/>
    </location>
</feature>
<protein>
    <recommendedName>
        <fullName evidence="2">Complex 1 LYR protein domain-containing protein</fullName>
    </recommendedName>
</protein>
<evidence type="ECO:0000256" key="1">
    <source>
        <dbReference type="ARBA" id="ARBA00009508"/>
    </source>
</evidence>
<sequence>MSLRQEVLALYRRIHRLSRTWKATNAAETNDEKAYIKDEARSLFRQNKHLKDDSEIHQCVKEGEARVELALHYNIPYPRGVHIPQNVLPLGKRKLKDQMKFIQQSKPIYIKSYK</sequence>
<evidence type="ECO:0000313" key="4">
    <source>
        <dbReference type="Proteomes" id="UP001209878"/>
    </source>
</evidence>
<evidence type="ECO:0000259" key="2">
    <source>
        <dbReference type="Pfam" id="PF05347"/>
    </source>
</evidence>
<dbReference type="InterPro" id="IPR008011">
    <property type="entry name" value="Complex1_LYR_dom"/>
</dbReference>
<dbReference type="EMBL" id="JAODUO010000440">
    <property type="protein sequence ID" value="KAK2180506.1"/>
    <property type="molecule type" value="Genomic_DNA"/>
</dbReference>
<dbReference type="InterPro" id="IPR040330">
    <property type="entry name" value="LYRM1"/>
</dbReference>
<dbReference type="GO" id="GO:0005739">
    <property type="term" value="C:mitochondrion"/>
    <property type="evidence" value="ECO:0007669"/>
    <property type="project" value="TreeGrafter"/>
</dbReference>
<accession>A0AAD9NTV8</accession>
<comment type="caution">
    <text evidence="3">The sequence shown here is derived from an EMBL/GenBank/DDBJ whole genome shotgun (WGS) entry which is preliminary data.</text>
</comment>
<comment type="similarity">
    <text evidence="1">Belongs to the complex I LYR family.</text>
</comment>